<evidence type="ECO:0000313" key="2">
    <source>
        <dbReference type="Proteomes" id="UP000238701"/>
    </source>
</evidence>
<accession>A0A2U3L5C0</accession>
<dbReference type="EMBL" id="OMOD01000168">
    <property type="protein sequence ID" value="SPF47116.1"/>
    <property type="molecule type" value="Genomic_DNA"/>
</dbReference>
<gene>
    <name evidence="1" type="ORF">SBA1_710027</name>
</gene>
<sequence>MRRELGLVVQFGNKGSYQGIALAMPPVALDANGFSRWLCPCIPRG</sequence>
<organism evidence="1 2">
    <name type="scientific">Candidatus Sulfotelmatobacter kueseliae</name>
    <dbReference type="NCBI Taxonomy" id="2042962"/>
    <lineage>
        <taxon>Bacteria</taxon>
        <taxon>Pseudomonadati</taxon>
        <taxon>Acidobacteriota</taxon>
        <taxon>Terriglobia</taxon>
        <taxon>Terriglobales</taxon>
        <taxon>Candidatus Korobacteraceae</taxon>
        <taxon>Candidatus Sulfotelmatobacter</taxon>
    </lineage>
</organism>
<name>A0A2U3L5C0_9BACT</name>
<dbReference type="AlphaFoldDB" id="A0A2U3L5C0"/>
<proteinExistence type="predicted"/>
<protein>
    <submittedName>
        <fullName evidence="1">Uncharacterized protein</fullName>
    </submittedName>
</protein>
<reference evidence="2" key="1">
    <citation type="submission" date="2018-02" db="EMBL/GenBank/DDBJ databases">
        <authorList>
            <person name="Hausmann B."/>
        </authorList>
    </citation>
    <scope>NUCLEOTIDE SEQUENCE [LARGE SCALE GENOMIC DNA]</scope>
    <source>
        <strain evidence="2">Peat soil MAG SbA1</strain>
    </source>
</reference>
<dbReference type="Proteomes" id="UP000238701">
    <property type="component" value="Unassembled WGS sequence"/>
</dbReference>
<evidence type="ECO:0000313" key="1">
    <source>
        <dbReference type="EMBL" id="SPF47116.1"/>
    </source>
</evidence>